<dbReference type="Proteomes" id="UP000325161">
    <property type="component" value="Chromosome"/>
</dbReference>
<reference evidence="1 2" key="1">
    <citation type="submission" date="2019-08" db="EMBL/GenBank/DDBJ databases">
        <title>Amphibian skin-associated Pigmentiphaga: genome sequence and occurrence across geography and hosts.</title>
        <authorList>
            <person name="Bletz M.C."/>
            <person name="Bunk B."/>
            <person name="Sproeer C."/>
            <person name="Biwer P."/>
            <person name="Reiter S."/>
            <person name="Rabemananjara F.C.E."/>
            <person name="Schulz S."/>
            <person name="Overmann J."/>
            <person name="Vences M."/>
        </authorList>
    </citation>
    <scope>NUCLEOTIDE SEQUENCE [LARGE SCALE GENOMIC DNA]</scope>
    <source>
        <strain evidence="1 2">Mada1488</strain>
    </source>
</reference>
<evidence type="ECO:0000313" key="2">
    <source>
        <dbReference type="Proteomes" id="UP000325161"/>
    </source>
</evidence>
<dbReference type="RefSeq" id="WP_148815980.1">
    <property type="nucleotide sequence ID" value="NZ_CP043046.1"/>
</dbReference>
<dbReference type="EMBL" id="CP043046">
    <property type="protein sequence ID" value="QEI06933.1"/>
    <property type="molecule type" value="Genomic_DNA"/>
</dbReference>
<protein>
    <recommendedName>
        <fullName evidence="3">DUF4214 domain-containing protein</fullName>
    </recommendedName>
</protein>
<evidence type="ECO:0008006" key="3">
    <source>
        <dbReference type="Google" id="ProtNLM"/>
    </source>
</evidence>
<dbReference type="PRINTS" id="PR00313">
    <property type="entry name" value="CABNDNGRPT"/>
</dbReference>
<dbReference type="AlphaFoldDB" id="A0A5C0AZS6"/>
<proteinExistence type="predicted"/>
<name>A0A5C0AZS6_9BURK</name>
<dbReference type="OrthoDB" id="8749115at2"/>
<evidence type="ECO:0000313" key="1">
    <source>
        <dbReference type="EMBL" id="QEI06933.1"/>
    </source>
</evidence>
<keyword evidence="2" id="KW-1185">Reference proteome</keyword>
<gene>
    <name evidence="1" type="ORF">FXN63_14625</name>
</gene>
<organism evidence="1 2">
    <name type="scientific">Pigmentiphaga aceris</name>
    <dbReference type="NCBI Taxonomy" id="1940612"/>
    <lineage>
        <taxon>Bacteria</taxon>
        <taxon>Pseudomonadati</taxon>
        <taxon>Pseudomonadota</taxon>
        <taxon>Betaproteobacteria</taxon>
        <taxon>Burkholderiales</taxon>
        <taxon>Alcaligenaceae</taxon>
        <taxon>Pigmentiphaga</taxon>
    </lineage>
</organism>
<accession>A0A5C0AZS6</accession>
<dbReference type="KEGG" id="pacr:FXN63_14625"/>
<sequence length="1092" mass="109416">MNSTAIQTLYIALYGRPADANGLAFWSARLDALGGNLAALGAELATDGVAEFTATHGGKDFGAILATAYLNLFGRAADANGAAFWQATYDARVAAGDTPAVARASVLAGVAAAASSNTGSADAATLAARLDVAQTFTNRVFDNAVYVADLNVGRTLIASVTAANVVAKRDEAAAKAFDLVKLPANAQADVQALYIAWYGRPADQQGLAFWSLTYGRLGGDKSALAAALGNAAIPEFAGLHAGQDFPALLATVYENLFDRAPDAGGAAFWLSKYTSRVAAGDDAGTARIAVIADVMGAALANGGNAADQATLQARLTVANIFTGNLPSGTNYLATLQVGRDFLAGVTAANAAAKAVEAVTVASNLNGQINPGNPPSAPQTQTLSLTANADALTSTATGTVTFSAPLTQDNANTLSSGDVLDGRSAQQASLVATLFSNNGLLTVAPSLTDIGTVQLDTSGNGDVTLNLGQSTGVQTLKLTAAANTTVNGMNAIAQVALTGAAGRVMLQDMSATALDLSIAGAQSGQIFLLDNGSALKAMTVSLDHTQASVTLAGGQPRTIDTLTINSRGTSGNVLSMFTGTGMAVDVGKVLITGSADLRLAGGLEGVPNYGSAANISEFDASAATGNIIAKVASTGALTLQTGNGNDQILASAAGIATIDLGDGNDVLELRSLGTGSTVNGGAGRDTLTISTAAALSGVTVSGFEVLGLDTAQGTFDIGAQTWAESVRISGTSTSTGADAVLTNVASGVAVEITAAYVKSLQLSYATATDAVVTLASANTTNIDKLGVTTASPVIKIAADGTAPQYNIASLDYSGAAPGQAIALTLTGSARVVINQVQTNNSGVWIIDATGLAGGLDITLGGSGGVSDFSRVAGSAKNDNVVINRIAGSQVLDLGAGDDTVTYGSILNQLGTPTMRMDGGAGADTFDVRNHGDRIQFYYDAGDSVFESGSTRKHDVIQGFRAGTGSGSNVDQIIVDARGFTGGSVAVTDISYTRYDTGTNAAKISDFFQTGTATGVFSSDPASNVGVAVLFEAAASTGSGNSTWIAVDLNRDGNLTGANDLVVELLGMASNSLFLPNGGAGSALIRIDPASLVP</sequence>